<keyword evidence="2" id="KW-1185">Reference proteome</keyword>
<sequence length="114" mass="12532">MTGSTRTTQQRGLEAAIGAPTHELVVNQVQPIVGRCDFDGDRMILNDISEPSSFQIDSLPQHQLAYHSNGTKDDQGQLQEIRHKGEIDCTRAFFLSVGLRRIGDDPASFAKAAH</sequence>
<dbReference type="Proteomes" id="UP000886653">
    <property type="component" value="Unassembled WGS sequence"/>
</dbReference>
<protein>
    <submittedName>
        <fullName evidence="1">Uncharacterized protein</fullName>
    </submittedName>
</protein>
<name>A0A9P6T5Z9_9BASI</name>
<dbReference type="AlphaFoldDB" id="A0A9P6T5Z9"/>
<dbReference type="EMBL" id="MU167442">
    <property type="protein sequence ID" value="KAG0140467.1"/>
    <property type="molecule type" value="Genomic_DNA"/>
</dbReference>
<organism evidence="1 2">
    <name type="scientific">Cronartium quercuum f. sp. fusiforme G11</name>
    <dbReference type="NCBI Taxonomy" id="708437"/>
    <lineage>
        <taxon>Eukaryota</taxon>
        <taxon>Fungi</taxon>
        <taxon>Dikarya</taxon>
        <taxon>Basidiomycota</taxon>
        <taxon>Pucciniomycotina</taxon>
        <taxon>Pucciniomycetes</taxon>
        <taxon>Pucciniales</taxon>
        <taxon>Coleosporiaceae</taxon>
        <taxon>Cronartium</taxon>
    </lineage>
</organism>
<evidence type="ECO:0000313" key="2">
    <source>
        <dbReference type="Proteomes" id="UP000886653"/>
    </source>
</evidence>
<accession>A0A9P6T5Z9</accession>
<evidence type="ECO:0000313" key="1">
    <source>
        <dbReference type="EMBL" id="KAG0140467.1"/>
    </source>
</evidence>
<reference evidence="1" key="1">
    <citation type="submission" date="2013-11" db="EMBL/GenBank/DDBJ databases">
        <title>Genome sequence of the fusiform rust pathogen reveals effectors for host alternation and coevolution with pine.</title>
        <authorList>
            <consortium name="DOE Joint Genome Institute"/>
            <person name="Smith K."/>
            <person name="Pendleton A."/>
            <person name="Kubisiak T."/>
            <person name="Anderson C."/>
            <person name="Salamov A."/>
            <person name="Aerts A."/>
            <person name="Riley R."/>
            <person name="Clum A."/>
            <person name="Lindquist E."/>
            <person name="Ence D."/>
            <person name="Campbell M."/>
            <person name="Kronenberg Z."/>
            <person name="Feau N."/>
            <person name="Dhillon B."/>
            <person name="Hamelin R."/>
            <person name="Burleigh J."/>
            <person name="Smith J."/>
            <person name="Yandell M."/>
            <person name="Nelson C."/>
            <person name="Grigoriev I."/>
            <person name="Davis J."/>
        </authorList>
    </citation>
    <scope>NUCLEOTIDE SEQUENCE</scope>
    <source>
        <strain evidence="1">G11</strain>
    </source>
</reference>
<comment type="caution">
    <text evidence="1">The sequence shown here is derived from an EMBL/GenBank/DDBJ whole genome shotgun (WGS) entry which is preliminary data.</text>
</comment>
<gene>
    <name evidence="1" type="ORF">CROQUDRAFT_356979</name>
</gene>
<proteinExistence type="predicted"/>